<reference evidence="1 2" key="1">
    <citation type="journal article" date="2012" name="Science">
        <title>Ecological populations of bacteria act as socially cohesive units of antibiotic production and resistance.</title>
        <authorList>
            <person name="Cordero O.X."/>
            <person name="Wildschutte H."/>
            <person name="Kirkup B."/>
            <person name="Proehl S."/>
            <person name="Ngo L."/>
            <person name="Hussain F."/>
            <person name="Le Roux F."/>
            <person name="Mincer T."/>
            <person name="Polz M.F."/>
        </authorList>
    </citation>
    <scope>NUCLEOTIDE SEQUENCE [LARGE SCALE GENOMIC DNA]</scope>
    <source>
        <strain evidence="1 2">FF-454</strain>
    </source>
</reference>
<dbReference type="NCBIfam" id="NF008683">
    <property type="entry name" value="PRK11700.1-6"/>
    <property type="match status" value="1"/>
</dbReference>
<keyword evidence="2" id="KW-1185">Reference proteome</keyword>
<name>A0A1E5C042_9GAMM</name>
<dbReference type="PANTHER" id="PTHR37519">
    <property type="match status" value="1"/>
</dbReference>
<dbReference type="PANTHER" id="PTHR37519:SF1">
    <property type="entry name" value="DIHYDROXYBIPHENYL DIOXYGENASE DOMAIN-CONTAINING PROTEIN"/>
    <property type="match status" value="1"/>
</dbReference>
<evidence type="ECO:0008006" key="3">
    <source>
        <dbReference type="Google" id="ProtNLM"/>
    </source>
</evidence>
<comment type="caution">
    <text evidence="1">The sequence shown here is derived from an EMBL/GenBank/DDBJ whole genome shotgun (WGS) entry which is preliminary data.</text>
</comment>
<dbReference type="Pfam" id="PF06185">
    <property type="entry name" value="YecM"/>
    <property type="match status" value="1"/>
</dbReference>
<evidence type="ECO:0000313" key="2">
    <source>
        <dbReference type="Proteomes" id="UP000095039"/>
    </source>
</evidence>
<dbReference type="RefSeq" id="WP_016961098.1">
    <property type="nucleotide sequence ID" value="NZ_AJWN02000090.1"/>
</dbReference>
<sequence length="200" mass="22225">MISTTNTEISMSALTVDQLFSSLDSFSLRIDVLLEMLGIDLASYEADHIALRVNEVDLALQLHQAWLAYGDEISVNTINGRPIVVIKVHDSVSFGQWKTHCVELPYPSEKTYPEEGWEHAEWVIPSDAVTPEALLDDVFCLFPELKARWETLSEMGVKVKLSSPSGEGERLANPTVAFKANGVCVKLHPVSLEQVIESEK</sequence>
<dbReference type="SUPFAM" id="SSF54593">
    <property type="entry name" value="Glyoxalase/Bleomycin resistance protein/Dihydroxybiphenyl dioxygenase"/>
    <property type="match status" value="1"/>
</dbReference>
<gene>
    <name evidence="1" type="ORF">A1OK_02380</name>
</gene>
<dbReference type="InterPro" id="IPR010393">
    <property type="entry name" value="DUF991_YecM-like"/>
</dbReference>
<dbReference type="Proteomes" id="UP000095039">
    <property type="component" value="Unassembled WGS sequence"/>
</dbReference>
<dbReference type="InterPro" id="IPR029068">
    <property type="entry name" value="Glyas_Bleomycin-R_OHBP_Dase"/>
</dbReference>
<dbReference type="GO" id="GO:0005829">
    <property type="term" value="C:cytosol"/>
    <property type="evidence" value="ECO:0007669"/>
    <property type="project" value="TreeGrafter"/>
</dbReference>
<accession>A0A1E5C042</accession>
<protein>
    <recommendedName>
        <fullName evidence="3">VOC family protein</fullName>
    </recommendedName>
</protein>
<dbReference type="Gene3D" id="3.10.180.10">
    <property type="entry name" value="2,3-Dihydroxybiphenyl 1,2-Dioxygenase, domain 1"/>
    <property type="match status" value="1"/>
</dbReference>
<evidence type="ECO:0000313" key="1">
    <source>
        <dbReference type="EMBL" id="OEE58873.1"/>
    </source>
</evidence>
<organism evidence="1 2">
    <name type="scientific">Enterovibrio norvegicus FF-454</name>
    <dbReference type="NCBI Taxonomy" id="1185651"/>
    <lineage>
        <taxon>Bacteria</taxon>
        <taxon>Pseudomonadati</taxon>
        <taxon>Pseudomonadota</taxon>
        <taxon>Gammaproteobacteria</taxon>
        <taxon>Vibrionales</taxon>
        <taxon>Vibrionaceae</taxon>
        <taxon>Enterovibrio</taxon>
    </lineage>
</organism>
<dbReference type="EMBL" id="AJWN02000090">
    <property type="protein sequence ID" value="OEE58873.1"/>
    <property type="molecule type" value="Genomic_DNA"/>
</dbReference>
<dbReference type="AlphaFoldDB" id="A0A1E5C042"/>
<proteinExistence type="predicted"/>